<sequence>MKETAVSWSRDELDEMIRRWVDENKQCEAAGDWKPLEHFYTDDATYGWNYGPQQEFMAVGRDEIRDIALGQEMFGLEGWTYPYQEFVVDERNGSVIGFWKQVNEQQRPDGRPYSPEGLGGSWFRYAGNFQWSWQRDFFDFGNVTALFVEMISNNALSSGMRKRMGRSMSGAALPGWYPIGKGPVPLW</sequence>
<proteinExistence type="predicted"/>
<protein>
    <submittedName>
        <fullName evidence="1">Nuclear transport factor 2 family protein</fullName>
    </submittedName>
</protein>
<organism evidence="1 2">
    <name type="scientific">Nocardia tengchongensis</name>
    <dbReference type="NCBI Taxonomy" id="2055889"/>
    <lineage>
        <taxon>Bacteria</taxon>
        <taxon>Bacillati</taxon>
        <taxon>Actinomycetota</taxon>
        <taxon>Actinomycetes</taxon>
        <taxon>Mycobacteriales</taxon>
        <taxon>Nocardiaceae</taxon>
        <taxon>Nocardia</taxon>
    </lineage>
</organism>
<dbReference type="InterPro" id="IPR032710">
    <property type="entry name" value="NTF2-like_dom_sf"/>
</dbReference>
<dbReference type="SUPFAM" id="SSF54427">
    <property type="entry name" value="NTF2-like"/>
    <property type="match status" value="1"/>
</dbReference>
<dbReference type="Gene3D" id="3.10.450.50">
    <property type="match status" value="1"/>
</dbReference>
<keyword evidence="2" id="KW-1185">Reference proteome</keyword>
<accession>A0ABX8CU42</accession>
<gene>
    <name evidence="1" type="ORF">KHQ06_07765</name>
</gene>
<name>A0ABX8CU42_9NOCA</name>
<dbReference type="Proteomes" id="UP000683310">
    <property type="component" value="Chromosome"/>
</dbReference>
<evidence type="ECO:0000313" key="1">
    <source>
        <dbReference type="EMBL" id="QVI22861.1"/>
    </source>
</evidence>
<evidence type="ECO:0000313" key="2">
    <source>
        <dbReference type="Proteomes" id="UP000683310"/>
    </source>
</evidence>
<dbReference type="EMBL" id="CP074371">
    <property type="protein sequence ID" value="QVI22861.1"/>
    <property type="molecule type" value="Genomic_DNA"/>
</dbReference>
<reference evidence="1 2" key="1">
    <citation type="submission" date="2021-04" db="EMBL/GenBank/DDBJ databases">
        <title>Nocardia tengchongensis.</title>
        <authorList>
            <person name="Zhuang k."/>
            <person name="Ran Y."/>
            <person name="Li W."/>
        </authorList>
    </citation>
    <scope>NUCLEOTIDE SEQUENCE [LARGE SCALE GENOMIC DNA]</scope>
    <source>
        <strain evidence="1 2">CFH S0057</strain>
    </source>
</reference>